<evidence type="ECO:0000313" key="1">
    <source>
        <dbReference type="EMBL" id="RIB06194.1"/>
    </source>
</evidence>
<sequence length="61" mass="6736">MKVIGKTKEIAKVKTLENKEAKIIANCKEKENEMKVIAKAANFSQVEGNYLTSNVTANVSH</sequence>
<gene>
    <name evidence="1" type="ORF">C2G38_2217702</name>
</gene>
<dbReference type="OrthoDB" id="10671038at2759"/>
<protein>
    <submittedName>
        <fullName evidence="1">Uncharacterized protein</fullName>
    </submittedName>
</protein>
<reference evidence="1 2" key="1">
    <citation type="submission" date="2018-06" db="EMBL/GenBank/DDBJ databases">
        <title>Comparative genomics reveals the genomic features of Rhizophagus irregularis, R. cerebriforme, R. diaphanum and Gigaspora rosea, and their symbiotic lifestyle signature.</title>
        <authorList>
            <person name="Morin E."/>
            <person name="San Clemente H."/>
            <person name="Chen E.C.H."/>
            <person name="De La Providencia I."/>
            <person name="Hainaut M."/>
            <person name="Kuo A."/>
            <person name="Kohler A."/>
            <person name="Murat C."/>
            <person name="Tang N."/>
            <person name="Roy S."/>
            <person name="Loubradou J."/>
            <person name="Henrissat B."/>
            <person name="Grigoriev I.V."/>
            <person name="Corradi N."/>
            <person name="Roux C."/>
            <person name="Martin F.M."/>
        </authorList>
    </citation>
    <scope>NUCLEOTIDE SEQUENCE [LARGE SCALE GENOMIC DNA]</scope>
    <source>
        <strain evidence="1 2">DAOM 194757</strain>
    </source>
</reference>
<dbReference type="EMBL" id="QKWP01001853">
    <property type="protein sequence ID" value="RIB06194.1"/>
    <property type="molecule type" value="Genomic_DNA"/>
</dbReference>
<organism evidence="1 2">
    <name type="scientific">Gigaspora rosea</name>
    <dbReference type="NCBI Taxonomy" id="44941"/>
    <lineage>
        <taxon>Eukaryota</taxon>
        <taxon>Fungi</taxon>
        <taxon>Fungi incertae sedis</taxon>
        <taxon>Mucoromycota</taxon>
        <taxon>Glomeromycotina</taxon>
        <taxon>Glomeromycetes</taxon>
        <taxon>Diversisporales</taxon>
        <taxon>Gigasporaceae</taxon>
        <taxon>Gigaspora</taxon>
    </lineage>
</organism>
<name>A0A397U7M9_9GLOM</name>
<evidence type="ECO:0000313" key="2">
    <source>
        <dbReference type="Proteomes" id="UP000266673"/>
    </source>
</evidence>
<comment type="caution">
    <text evidence="1">The sequence shown here is derived from an EMBL/GenBank/DDBJ whole genome shotgun (WGS) entry which is preliminary data.</text>
</comment>
<keyword evidence="2" id="KW-1185">Reference proteome</keyword>
<dbReference type="AlphaFoldDB" id="A0A397U7M9"/>
<accession>A0A397U7M9</accession>
<dbReference type="Proteomes" id="UP000266673">
    <property type="component" value="Unassembled WGS sequence"/>
</dbReference>
<proteinExistence type="predicted"/>